<evidence type="ECO:0000313" key="1">
    <source>
        <dbReference type="EMBL" id="TQM32970.1"/>
    </source>
</evidence>
<dbReference type="Proteomes" id="UP000316331">
    <property type="component" value="Unassembled WGS sequence"/>
</dbReference>
<evidence type="ECO:0000313" key="2">
    <source>
        <dbReference type="Proteomes" id="UP000316331"/>
    </source>
</evidence>
<accession>A0A543FGH4</accession>
<dbReference type="EMBL" id="VFPG01000001">
    <property type="protein sequence ID" value="TQM32970.1"/>
    <property type="molecule type" value="Genomic_DNA"/>
</dbReference>
<keyword evidence="2" id="KW-1185">Reference proteome</keyword>
<proteinExistence type="predicted"/>
<organism evidence="1 2">
    <name type="scientific">Nocardia bhagyanarayanae</name>
    <dbReference type="NCBI Taxonomy" id="1215925"/>
    <lineage>
        <taxon>Bacteria</taxon>
        <taxon>Bacillati</taxon>
        <taxon>Actinomycetota</taxon>
        <taxon>Actinomycetes</taxon>
        <taxon>Mycobacteriales</taxon>
        <taxon>Nocardiaceae</taxon>
        <taxon>Nocardia</taxon>
    </lineage>
</organism>
<dbReference type="AlphaFoldDB" id="A0A543FGH4"/>
<sequence>MQCHVTVQFPGWPPMHYHADFVAAHTFAKALYELRVATIQIDQDMREAMRPMPYQRLWR</sequence>
<gene>
    <name evidence="1" type="ORF">FB390_4683</name>
</gene>
<protein>
    <submittedName>
        <fullName evidence="1">Uncharacterized protein</fullName>
    </submittedName>
</protein>
<reference evidence="1 2" key="1">
    <citation type="submission" date="2019-06" db="EMBL/GenBank/DDBJ databases">
        <title>Sequencing the genomes of 1000 actinobacteria strains.</title>
        <authorList>
            <person name="Klenk H.-P."/>
        </authorList>
    </citation>
    <scope>NUCLEOTIDE SEQUENCE [LARGE SCALE GENOMIC DNA]</scope>
    <source>
        <strain evidence="1 2">DSM 103495</strain>
    </source>
</reference>
<name>A0A543FGH4_9NOCA</name>
<comment type="caution">
    <text evidence="1">The sequence shown here is derived from an EMBL/GenBank/DDBJ whole genome shotgun (WGS) entry which is preliminary data.</text>
</comment>